<dbReference type="InterPro" id="IPR001789">
    <property type="entry name" value="Sig_transdc_resp-reg_receiver"/>
</dbReference>
<dbReference type="GO" id="GO:0005829">
    <property type="term" value="C:cytosol"/>
    <property type="evidence" value="ECO:0007669"/>
    <property type="project" value="TreeGrafter"/>
</dbReference>
<dbReference type="InterPro" id="IPR001867">
    <property type="entry name" value="OmpR/PhoB-type_DNA-bd"/>
</dbReference>
<dbReference type="GO" id="GO:0000156">
    <property type="term" value="F:phosphorelay response regulator activity"/>
    <property type="evidence" value="ECO:0007669"/>
    <property type="project" value="TreeGrafter"/>
</dbReference>
<evidence type="ECO:0000256" key="2">
    <source>
        <dbReference type="ARBA" id="ARBA00023125"/>
    </source>
</evidence>
<dbReference type="EMBL" id="CAADIC010000017">
    <property type="protein sequence ID" value="VFR33869.1"/>
    <property type="molecule type" value="Genomic_DNA"/>
</dbReference>
<sequence>MRILLVEDDLDMSTALSRALSRRGFHVTLCLDGNTALRQMREGSNDAVVLDLAIPGLDGLHLLHRTRSQGILTPVLILTGRNSVGDRIAGLNAGADDYLSKPFDLGELEARLRALGRRQAAPVRRIECGALRLDLDSGAIFAADMPMALGPREACVLRALLAQPGHAVAKEALYRLAYPEQVPERQDFVEVLVHRLRRKVSGCGVEILTLRGLGYLLRRERGG</sequence>
<protein>
    <submittedName>
        <fullName evidence="7">Tricarboxylate transport transcriptional regulator TctD</fullName>
    </submittedName>
</protein>
<accession>A0A484QAS2</accession>
<dbReference type="SMART" id="SM00448">
    <property type="entry name" value="REC"/>
    <property type="match status" value="1"/>
</dbReference>
<gene>
    <name evidence="7" type="ORF">ANDA3_2946</name>
    <name evidence="6" type="ORF">ANK1_2705</name>
    <name evidence="13" type="ORF">ANK2_2706</name>
    <name evidence="8" type="ORF">BER1_2932</name>
    <name evidence="9" type="ORF">BER2_2890</name>
    <name evidence="12" type="ORF">DAR2_2813</name>
    <name evidence="11" type="ORF">DAR3_2812</name>
    <name evidence="10" type="ORF">ISE1_2681</name>
    <name evidence="14" type="ORF">ISE2_2719</name>
</gene>
<evidence type="ECO:0000313" key="13">
    <source>
        <dbReference type="EMBL" id="VFR77122.1"/>
    </source>
</evidence>
<dbReference type="PANTHER" id="PTHR48111">
    <property type="entry name" value="REGULATOR OF RPOS"/>
    <property type="match status" value="1"/>
</dbReference>
<dbReference type="Gene3D" id="6.10.250.690">
    <property type="match status" value="1"/>
</dbReference>
<dbReference type="PROSITE" id="PS50110">
    <property type="entry name" value="RESPONSE_REGULATORY"/>
    <property type="match status" value="1"/>
</dbReference>
<name>A0A484QAS2_9ZZZZ</name>
<evidence type="ECO:0000313" key="6">
    <source>
        <dbReference type="EMBL" id="VFR26254.1"/>
    </source>
</evidence>
<evidence type="ECO:0000313" key="8">
    <source>
        <dbReference type="EMBL" id="VFR42415.1"/>
    </source>
</evidence>
<evidence type="ECO:0000313" key="7">
    <source>
        <dbReference type="EMBL" id="VFR33869.1"/>
    </source>
</evidence>
<dbReference type="EMBL" id="CAADIM010000005">
    <property type="protein sequence ID" value="VFR65037.1"/>
    <property type="molecule type" value="Genomic_DNA"/>
</dbReference>
<dbReference type="GO" id="GO:0006355">
    <property type="term" value="P:regulation of DNA-templated transcription"/>
    <property type="evidence" value="ECO:0007669"/>
    <property type="project" value="InterPro"/>
</dbReference>
<evidence type="ECO:0000256" key="1">
    <source>
        <dbReference type="ARBA" id="ARBA00023015"/>
    </source>
</evidence>
<evidence type="ECO:0000313" key="12">
    <source>
        <dbReference type="EMBL" id="VFR68124.1"/>
    </source>
</evidence>
<organism evidence="7">
    <name type="scientific">plant metagenome</name>
    <dbReference type="NCBI Taxonomy" id="1297885"/>
    <lineage>
        <taxon>unclassified sequences</taxon>
        <taxon>metagenomes</taxon>
        <taxon>organismal metagenomes</taxon>
    </lineage>
</organism>
<dbReference type="PANTHER" id="PTHR48111:SF67">
    <property type="entry name" value="TRANSCRIPTIONAL REGULATORY PROTEIN TCTD"/>
    <property type="match status" value="1"/>
</dbReference>
<dbReference type="EMBL" id="CAADIN010000019">
    <property type="protein sequence ID" value="VFR91679.1"/>
    <property type="molecule type" value="Genomic_DNA"/>
</dbReference>
<dbReference type="InterPro" id="IPR016032">
    <property type="entry name" value="Sig_transdc_resp-reg_C-effctor"/>
</dbReference>
<evidence type="ECO:0000259" key="4">
    <source>
        <dbReference type="PROSITE" id="PS50110"/>
    </source>
</evidence>
<evidence type="ECO:0000256" key="3">
    <source>
        <dbReference type="ARBA" id="ARBA00023163"/>
    </source>
</evidence>
<dbReference type="GO" id="GO:0000976">
    <property type="term" value="F:transcription cis-regulatory region binding"/>
    <property type="evidence" value="ECO:0007669"/>
    <property type="project" value="TreeGrafter"/>
</dbReference>
<evidence type="ECO:0000259" key="5">
    <source>
        <dbReference type="PROSITE" id="PS51755"/>
    </source>
</evidence>
<dbReference type="AlphaFoldDB" id="A0A484QAS2"/>
<dbReference type="CDD" id="cd00383">
    <property type="entry name" value="trans_reg_C"/>
    <property type="match status" value="1"/>
</dbReference>
<evidence type="ECO:0000313" key="9">
    <source>
        <dbReference type="EMBL" id="VFR50965.1"/>
    </source>
</evidence>
<dbReference type="EMBL" id="CAADIH010000036">
    <property type="protein sequence ID" value="VFR50965.1"/>
    <property type="molecule type" value="Genomic_DNA"/>
</dbReference>
<dbReference type="EMBL" id="CAADIL010000010">
    <property type="protein sequence ID" value="VFR68124.1"/>
    <property type="molecule type" value="Genomic_DNA"/>
</dbReference>
<dbReference type="EMBL" id="CAADIF010000008">
    <property type="protein sequence ID" value="VFR77122.1"/>
    <property type="molecule type" value="Genomic_DNA"/>
</dbReference>
<dbReference type="SUPFAM" id="SSF46894">
    <property type="entry name" value="C-terminal effector domain of the bipartite response regulators"/>
    <property type="match status" value="1"/>
</dbReference>
<proteinExistence type="predicted"/>
<feature type="domain" description="Response regulatory" evidence="4">
    <location>
        <begin position="2"/>
        <end position="116"/>
    </location>
</feature>
<feature type="domain" description="OmpR/PhoB-type" evidence="5">
    <location>
        <begin position="123"/>
        <end position="219"/>
    </location>
</feature>
<reference evidence="7" key="1">
    <citation type="submission" date="2019-03" db="EMBL/GenBank/DDBJ databases">
        <authorList>
            <person name="Danneels B."/>
        </authorList>
    </citation>
    <scope>NUCLEOTIDE SEQUENCE</scope>
</reference>
<keyword evidence="3" id="KW-0804">Transcription</keyword>
<dbReference type="SMART" id="SM00862">
    <property type="entry name" value="Trans_reg_C"/>
    <property type="match status" value="1"/>
</dbReference>
<dbReference type="GO" id="GO:0032993">
    <property type="term" value="C:protein-DNA complex"/>
    <property type="evidence" value="ECO:0007669"/>
    <property type="project" value="TreeGrafter"/>
</dbReference>
<dbReference type="InterPro" id="IPR011006">
    <property type="entry name" value="CheY-like_superfamily"/>
</dbReference>
<dbReference type="SUPFAM" id="SSF52172">
    <property type="entry name" value="CheY-like"/>
    <property type="match status" value="1"/>
</dbReference>
<evidence type="ECO:0000313" key="10">
    <source>
        <dbReference type="EMBL" id="VFR65037.1"/>
    </source>
</evidence>
<evidence type="ECO:0000313" key="14">
    <source>
        <dbReference type="EMBL" id="VFR91679.1"/>
    </source>
</evidence>
<keyword evidence="2" id="KW-0238">DNA-binding</keyword>
<dbReference type="Pfam" id="PF00486">
    <property type="entry name" value="Trans_reg_C"/>
    <property type="match status" value="1"/>
</dbReference>
<dbReference type="InterPro" id="IPR036388">
    <property type="entry name" value="WH-like_DNA-bd_sf"/>
</dbReference>
<dbReference type="EMBL" id="CAADIJ010000006">
    <property type="protein sequence ID" value="VFR67106.1"/>
    <property type="molecule type" value="Genomic_DNA"/>
</dbReference>
<dbReference type="PROSITE" id="PS51755">
    <property type="entry name" value="OMPR_PHOB"/>
    <property type="match status" value="1"/>
</dbReference>
<keyword evidence="1" id="KW-0805">Transcription regulation</keyword>
<dbReference type="Gene3D" id="3.40.50.2300">
    <property type="match status" value="1"/>
</dbReference>
<dbReference type="EMBL" id="CAADIE010000016">
    <property type="protein sequence ID" value="VFR42415.1"/>
    <property type="molecule type" value="Genomic_DNA"/>
</dbReference>
<dbReference type="Gene3D" id="1.10.10.10">
    <property type="entry name" value="Winged helix-like DNA-binding domain superfamily/Winged helix DNA-binding domain"/>
    <property type="match status" value="1"/>
</dbReference>
<dbReference type="EMBL" id="CAADIA010000004">
    <property type="protein sequence ID" value="VFR26254.1"/>
    <property type="molecule type" value="Genomic_DNA"/>
</dbReference>
<dbReference type="InterPro" id="IPR039420">
    <property type="entry name" value="WalR-like"/>
</dbReference>
<evidence type="ECO:0000313" key="11">
    <source>
        <dbReference type="EMBL" id="VFR67106.1"/>
    </source>
</evidence>
<dbReference type="Pfam" id="PF00072">
    <property type="entry name" value="Response_reg"/>
    <property type="match status" value="1"/>
</dbReference>